<name>A0ABX2IXF0_9RHOB</name>
<keyword evidence="3" id="KW-0862">Zinc</keyword>
<evidence type="ECO:0000313" key="7">
    <source>
        <dbReference type="Proteomes" id="UP000777935"/>
    </source>
</evidence>
<keyword evidence="7" id="KW-1185">Reference proteome</keyword>
<evidence type="ECO:0000256" key="2">
    <source>
        <dbReference type="ARBA" id="ARBA00022723"/>
    </source>
</evidence>
<dbReference type="PANTHER" id="PTHR33337">
    <property type="entry name" value="GFA DOMAIN-CONTAINING PROTEIN"/>
    <property type="match status" value="1"/>
</dbReference>
<organism evidence="6 7">
    <name type="scientific">Parasulfitobacter algicola</name>
    <dbReference type="NCBI Taxonomy" id="2614809"/>
    <lineage>
        <taxon>Bacteria</taxon>
        <taxon>Pseudomonadati</taxon>
        <taxon>Pseudomonadota</taxon>
        <taxon>Alphaproteobacteria</taxon>
        <taxon>Rhodobacterales</taxon>
        <taxon>Roseobacteraceae</taxon>
        <taxon>Parasulfitobacter</taxon>
    </lineage>
</organism>
<keyword evidence="2" id="KW-0479">Metal-binding</keyword>
<reference evidence="6 7" key="1">
    <citation type="submission" date="2020-06" db="EMBL/GenBank/DDBJ databases">
        <title>Sulfitobacter algicola sp. nov., isolated from green algae.</title>
        <authorList>
            <person name="Wang C."/>
        </authorList>
    </citation>
    <scope>NUCLEOTIDE SEQUENCE [LARGE SCALE GENOMIC DNA]</scope>
    <source>
        <strain evidence="6 7">1151</strain>
    </source>
</reference>
<dbReference type="Gene3D" id="3.90.1590.10">
    <property type="entry name" value="glutathione-dependent formaldehyde- activating enzyme (gfa)"/>
    <property type="match status" value="1"/>
</dbReference>
<feature type="domain" description="CENP-V/GFA" evidence="5">
    <location>
        <begin position="3"/>
        <end position="120"/>
    </location>
</feature>
<dbReference type="Pfam" id="PF04828">
    <property type="entry name" value="GFA"/>
    <property type="match status" value="1"/>
</dbReference>
<dbReference type="InterPro" id="IPR011057">
    <property type="entry name" value="Mss4-like_sf"/>
</dbReference>
<keyword evidence="4" id="KW-0456">Lyase</keyword>
<dbReference type="PANTHER" id="PTHR33337:SF40">
    <property type="entry name" value="CENP-V_GFA DOMAIN-CONTAINING PROTEIN-RELATED"/>
    <property type="match status" value="1"/>
</dbReference>
<gene>
    <name evidence="6" type="ORF">HRQ87_13845</name>
</gene>
<evidence type="ECO:0000256" key="1">
    <source>
        <dbReference type="ARBA" id="ARBA00005495"/>
    </source>
</evidence>
<evidence type="ECO:0000259" key="5">
    <source>
        <dbReference type="PROSITE" id="PS51891"/>
    </source>
</evidence>
<comment type="similarity">
    <text evidence="1">Belongs to the Gfa family.</text>
</comment>
<accession>A0ABX2IXF0</accession>
<evidence type="ECO:0000313" key="6">
    <source>
        <dbReference type="EMBL" id="NSX55885.1"/>
    </source>
</evidence>
<dbReference type="PROSITE" id="PS51891">
    <property type="entry name" value="CENP_V_GFA"/>
    <property type="match status" value="1"/>
</dbReference>
<evidence type="ECO:0000256" key="4">
    <source>
        <dbReference type="ARBA" id="ARBA00023239"/>
    </source>
</evidence>
<comment type="caution">
    <text evidence="6">The sequence shown here is derived from an EMBL/GenBank/DDBJ whole genome shotgun (WGS) entry which is preliminary data.</text>
</comment>
<protein>
    <submittedName>
        <fullName evidence="6">GFA family protein</fullName>
    </submittedName>
</protein>
<proteinExistence type="inferred from homology"/>
<dbReference type="EMBL" id="JABUFE010000008">
    <property type="protein sequence ID" value="NSX55885.1"/>
    <property type="molecule type" value="Genomic_DNA"/>
</dbReference>
<dbReference type="InterPro" id="IPR006913">
    <property type="entry name" value="CENP-V/GFA"/>
</dbReference>
<evidence type="ECO:0000256" key="3">
    <source>
        <dbReference type="ARBA" id="ARBA00022833"/>
    </source>
</evidence>
<dbReference type="SUPFAM" id="SSF51316">
    <property type="entry name" value="Mss4-like"/>
    <property type="match status" value="1"/>
</dbReference>
<dbReference type="Proteomes" id="UP000777935">
    <property type="component" value="Unassembled WGS sequence"/>
</dbReference>
<sequence length="133" mass="14992">MVFEGGCYCGALRYKAAGKPRVKGQCHCRECQYTSGGAPNLFMLMPADGFHYTVGQPAFFQRDDLENAVVREFCKTCGTHILTRRSDMTDVVLKIGTLDDPARFRGPKIAIFTIDRQPYHHIDEGIPSFERMP</sequence>